<reference evidence="4 5" key="1">
    <citation type="journal article" date="2009" name="J. Bacteriol.">
        <title>Genome sequences of three Agrobacterium biovars help elucidate the evolution of multichromosome genomes in bacteria.</title>
        <authorList>
            <person name="Slater S.C."/>
            <person name="Goldman B.S."/>
            <person name="Goodner B."/>
            <person name="Setubal J.C."/>
            <person name="Farrand S.K."/>
            <person name="Nester E.W."/>
            <person name="Burr T.J."/>
            <person name="Banta L."/>
            <person name="Dickerman A.W."/>
            <person name="Paulsen I."/>
            <person name="Otten L."/>
            <person name="Suen G."/>
            <person name="Welch R."/>
            <person name="Almeida N.F."/>
            <person name="Arnold F."/>
            <person name="Burton O.T."/>
            <person name="Du Z."/>
            <person name="Ewing A."/>
            <person name="Godsy E."/>
            <person name="Heisel S."/>
            <person name="Houmiel K.L."/>
            <person name="Jhaveri J."/>
            <person name="Lu J."/>
            <person name="Miller N.M."/>
            <person name="Norton S."/>
            <person name="Chen Q."/>
            <person name="Phoolcharoen W."/>
            <person name="Ohlin V."/>
            <person name="Ondrusek D."/>
            <person name="Pride N."/>
            <person name="Stricklin S.L."/>
            <person name="Sun J."/>
            <person name="Wheeler C."/>
            <person name="Wilson L."/>
            <person name="Zhu H."/>
            <person name="Wood D.W."/>
        </authorList>
    </citation>
    <scope>NUCLEOTIDE SEQUENCE [LARGE SCALE GENOMIC DNA]</scope>
    <source>
        <strain evidence="5">K84 / ATCC BAA-868</strain>
    </source>
</reference>
<organism evidence="4 5">
    <name type="scientific">Rhizobium rhizogenes (strain K84 / ATCC BAA-868)</name>
    <name type="common">Agrobacterium radiobacter</name>
    <dbReference type="NCBI Taxonomy" id="311403"/>
    <lineage>
        <taxon>Bacteria</taxon>
        <taxon>Pseudomonadati</taxon>
        <taxon>Pseudomonadota</taxon>
        <taxon>Alphaproteobacteria</taxon>
        <taxon>Hyphomicrobiales</taxon>
        <taxon>Rhizobiaceae</taxon>
        <taxon>Rhizobium/Agrobacterium group</taxon>
        <taxon>Rhizobium</taxon>
    </lineage>
</organism>
<feature type="chain" id="PRO_5002884892" description="BatD protein" evidence="3">
    <location>
        <begin position="20"/>
        <end position="440"/>
    </location>
</feature>
<proteinExistence type="predicted"/>
<dbReference type="Proteomes" id="UP000001600">
    <property type="component" value="Chromosome 2"/>
</dbReference>
<evidence type="ECO:0000313" key="4">
    <source>
        <dbReference type="EMBL" id="ACM29240.1"/>
    </source>
</evidence>
<evidence type="ECO:0000313" key="5">
    <source>
        <dbReference type="Proteomes" id="UP000001600"/>
    </source>
</evidence>
<dbReference type="HOGENOM" id="CLU_047669_1_0_5"/>
<dbReference type="eggNOG" id="ENOG502Z8JG">
    <property type="taxonomic scope" value="Bacteria"/>
</dbReference>
<dbReference type="PANTHER" id="PTHR40940">
    <property type="entry name" value="PROTEIN BATD-RELATED"/>
    <property type="match status" value="1"/>
</dbReference>
<keyword evidence="2" id="KW-0472">Membrane</keyword>
<accession>B9JNV9</accession>
<dbReference type="AlphaFoldDB" id="B9JNV9"/>
<keyword evidence="2" id="KW-0812">Transmembrane</keyword>
<name>B9JNV9_RHIR8</name>
<keyword evidence="3" id="KW-0732">Signal</keyword>
<evidence type="ECO:0000256" key="2">
    <source>
        <dbReference type="SAM" id="Phobius"/>
    </source>
</evidence>
<dbReference type="EMBL" id="CP000629">
    <property type="protein sequence ID" value="ACM29240.1"/>
    <property type="molecule type" value="Genomic_DNA"/>
</dbReference>
<feature type="signal peptide" evidence="3">
    <location>
        <begin position="1"/>
        <end position="19"/>
    </location>
</feature>
<protein>
    <recommendedName>
        <fullName evidence="6">BatD protein</fullName>
    </recommendedName>
</protein>
<dbReference type="InterPro" id="IPR025738">
    <property type="entry name" value="BatD"/>
</dbReference>
<evidence type="ECO:0000256" key="3">
    <source>
        <dbReference type="SAM" id="SignalP"/>
    </source>
</evidence>
<gene>
    <name evidence="4" type="ordered locus">Arad_7819</name>
</gene>
<evidence type="ECO:0008006" key="6">
    <source>
        <dbReference type="Google" id="ProtNLM"/>
    </source>
</evidence>
<feature type="transmembrane region" description="Helical" evidence="2">
    <location>
        <begin position="295"/>
        <end position="319"/>
    </location>
</feature>
<evidence type="ECO:0000256" key="1">
    <source>
        <dbReference type="SAM" id="MobiDB-lite"/>
    </source>
</evidence>
<dbReference type="Pfam" id="PF13584">
    <property type="entry name" value="BatD"/>
    <property type="match status" value="1"/>
</dbReference>
<feature type="region of interest" description="Disordered" evidence="1">
    <location>
        <begin position="418"/>
        <end position="440"/>
    </location>
</feature>
<dbReference type="STRING" id="311403.Arad_7819"/>
<dbReference type="KEGG" id="ara:Arad_7819"/>
<keyword evidence="2" id="KW-1133">Transmembrane helix</keyword>
<dbReference type="PANTHER" id="PTHR40940:SF1">
    <property type="entry name" value="PROTEIN BATD"/>
    <property type="match status" value="1"/>
</dbReference>
<sequence length="440" mass="47824">MRVLIAVAVLLMTARIALAAEPFAQASVDGKGDLVPGQQVHISVDIFVPDFFTSPPQYSLFELPNAVVTLPDERAQNLIRTVDGVQYSGIRRRYAVVPEAPGNFTLPEISIPLGYSRDGNPVKFEVKVPPVTFTVEGISGGSAQAQALAFAARGLQLDQSFDRDPAKLTAGDAFVRTITVFAEDTQAMLIPPVDIKAASGLRQYENPPRLEDNARHDTAAGSSRTQTVVYTADKAGNFDIPAITFSWFDIDGHKTQSASLPELKVTVSDVPPSQHVITPQVRDDARSPAARHALWLAPALLGVAIASMALLIWLSRLIIAWIEKAKKRRSGSLRGDLKRLRRIIHEGDDIGIYAALSQWAARLGHRSIAAWVSSEESQELAAQVETLELRLFRSGVAEIDRKRLSALIDIRPARERGPKASRLPELNPTLSRSGAAADVS</sequence>